<comment type="caution">
    <text evidence="4">The sequence shown here is derived from an EMBL/GenBank/DDBJ whole genome shotgun (WGS) entry which is preliminary data.</text>
</comment>
<dbReference type="Pfam" id="PF10383">
    <property type="entry name" value="Clr2"/>
    <property type="match status" value="1"/>
</dbReference>
<dbReference type="PANTHER" id="PTHR38046">
    <property type="entry name" value="CRYPTIC LOCI REGULATOR 2"/>
    <property type="match status" value="1"/>
</dbReference>
<evidence type="ECO:0000313" key="4">
    <source>
        <dbReference type="EMBL" id="KAK3306891.1"/>
    </source>
</evidence>
<name>A0AAJ0GVG9_9PEZI</name>
<dbReference type="Proteomes" id="UP001273166">
    <property type="component" value="Unassembled WGS sequence"/>
</dbReference>
<dbReference type="GO" id="GO:0033553">
    <property type="term" value="C:rDNA heterochromatin"/>
    <property type="evidence" value="ECO:0007669"/>
    <property type="project" value="TreeGrafter"/>
</dbReference>
<dbReference type="GO" id="GO:0070824">
    <property type="term" value="C:SHREC complex"/>
    <property type="evidence" value="ECO:0007669"/>
    <property type="project" value="InterPro"/>
</dbReference>
<reference evidence="4" key="1">
    <citation type="journal article" date="2023" name="Mol. Phylogenet. Evol.">
        <title>Genome-scale phylogeny and comparative genomics of the fungal order Sordariales.</title>
        <authorList>
            <person name="Hensen N."/>
            <person name="Bonometti L."/>
            <person name="Westerberg I."/>
            <person name="Brannstrom I.O."/>
            <person name="Guillou S."/>
            <person name="Cros-Aarteil S."/>
            <person name="Calhoun S."/>
            <person name="Haridas S."/>
            <person name="Kuo A."/>
            <person name="Mondo S."/>
            <person name="Pangilinan J."/>
            <person name="Riley R."/>
            <person name="LaButti K."/>
            <person name="Andreopoulos B."/>
            <person name="Lipzen A."/>
            <person name="Chen C."/>
            <person name="Yan M."/>
            <person name="Daum C."/>
            <person name="Ng V."/>
            <person name="Clum A."/>
            <person name="Steindorff A."/>
            <person name="Ohm R.A."/>
            <person name="Martin F."/>
            <person name="Silar P."/>
            <person name="Natvig D.O."/>
            <person name="Lalanne C."/>
            <person name="Gautier V."/>
            <person name="Ament-Velasquez S.L."/>
            <person name="Kruys A."/>
            <person name="Hutchinson M.I."/>
            <person name="Powell A.J."/>
            <person name="Barry K."/>
            <person name="Miller A.N."/>
            <person name="Grigoriev I.V."/>
            <person name="Debuchy R."/>
            <person name="Gladieux P."/>
            <person name="Hiltunen Thoren M."/>
            <person name="Johannesson H."/>
        </authorList>
    </citation>
    <scope>NUCLEOTIDE SEQUENCE</scope>
    <source>
        <strain evidence="4">CBS 333.67</strain>
    </source>
</reference>
<proteinExistence type="predicted"/>
<reference evidence="4" key="2">
    <citation type="submission" date="2023-06" db="EMBL/GenBank/DDBJ databases">
        <authorList>
            <consortium name="Lawrence Berkeley National Laboratory"/>
            <person name="Mondo S.J."/>
            <person name="Hensen N."/>
            <person name="Bonometti L."/>
            <person name="Westerberg I."/>
            <person name="Brannstrom I.O."/>
            <person name="Guillou S."/>
            <person name="Cros-Aarteil S."/>
            <person name="Calhoun S."/>
            <person name="Haridas S."/>
            <person name="Kuo A."/>
            <person name="Pangilinan J."/>
            <person name="Riley R."/>
            <person name="Labutti K."/>
            <person name="Andreopoulos B."/>
            <person name="Lipzen A."/>
            <person name="Chen C."/>
            <person name="Yanf M."/>
            <person name="Daum C."/>
            <person name="Ng V."/>
            <person name="Clum A."/>
            <person name="Steindorff A."/>
            <person name="Ohm R."/>
            <person name="Martin F."/>
            <person name="Silar P."/>
            <person name="Natvig D."/>
            <person name="Lalanne C."/>
            <person name="Gautier V."/>
            <person name="Ament-Velasquez S.L."/>
            <person name="Kruys A."/>
            <person name="Hutchinson M.I."/>
            <person name="Powell A.J."/>
            <person name="Barry K."/>
            <person name="Miller A.N."/>
            <person name="Grigoriev I.V."/>
            <person name="Debuchy R."/>
            <person name="Gladieux P."/>
            <person name="Thoren M.H."/>
            <person name="Johannesson H."/>
        </authorList>
    </citation>
    <scope>NUCLEOTIDE SEQUENCE</scope>
    <source>
        <strain evidence="4">CBS 333.67</strain>
    </source>
</reference>
<dbReference type="GeneID" id="87884572"/>
<evidence type="ECO:0000313" key="5">
    <source>
        <dbReference type="Proteomes" id="UP001273166"/>
    </source>
</evidence>
<feature type="domain" description="Cryptic loci regulator 2 N-terminal" evidence="3">
    <location>
        <begin position="70"/>
        <end position="129"/>
    </location>
</feature>
<feature type="region of interest" description="Disordered" evidence="1">
    <location>
        <begin position="143"/>
        <end position="183"/>
    </location>
</feature>
<accession>A0AAJ0GVG9</accession>
<dbReference type="PANTHER" id="PTHR38046:SF1">
    <property type="entry name" value="CRYPTIC LOCI REGULATOR 2"/>
    <property type="match status" value="1"/>
</dbReference>
<dbReference type="GO" id="GO:0030466">
    <property type="term" value="P:silent mating-type cassette heterochromatin formation"/>
    <property type="evidence" value="ECO:0007669"/>
    <property type="project" value="TreeGrafter"/>
</dbReference>
<keyword evidence="5" id="KW-1185">Reference proteome</keyword>
<dbReference type="EMBL" id="JAUDZG010000003">
    <property type="protein sequence ID" value="KAK3306891.1"/>
    <property type="molecule type" value="Genomic_DNA"/>
</dbReference>
<dbReference type="RefSeq" id="XP_062722671.1">
    <property type="nucleotide sequence ID" value="XM_062865743.1"/>
</dbReference>
<dbReference type="GO" id="GO:0031934">
    <property type="term" value="C:mating-type region heterochromatin"/>
    <property type="evidence" value="ECO:0007669"/>
    <property type="project" value="TreeGrafter"/>
</dbReference>
<dbReference type="InterPro" id="IPR018839">
    <property type="entry name" value="Tscrpt-silencing_Clr2_C"/>
</dbReference>
<organism evidence="4 5">
    <name type="scientific">Chaetomium strumarium</name>
    <dbReference type="NCBI Taxonomy" id="1170767"/>
    <lineage>
        <taxon>Eukaryota</taxon>
        <taxon>Fungi</taxon>
        <taxon>Dikarya</taxon>
        <taxon>Ascomycota</taxon>
        <taxon>Pezizomycotina</taxon>
        <taxon>Sordariomycetes</taxon>
        <taxon>Sordariomycetidae</taxon>
        <taxon>Sordariales</taxon>
        <taxon>Chaetomiaceae</taxon>
        <taxon>Chaetomium</taxon>
    </lineage>
</organism>
<dbReference type="InterPro" id="IPR038986">
    <property type="entry name" value="Clr2"/>
</dbReference>
<sequence length="548" mass="60420">MMAASQSNEYWPIHLARSDGQGYVNLDDEPLNPDDQNDVATRERWEITVAEQLMEQLKPDDSKQKYKLVFPKGYELRYVGRKDEKRDYYMHGHPSGPKATYRSPKDFALHCIWLASASTDNEGCLCQYCPKYAKKMGSEVQATQPTTATSSASTTSAKQAPATAPKPAPPQQPAQQQQASPRGITNLTNVFRVGELVWYKHTAWRLGVILAIMPKPGSAVRAGAPDSSYHFTLAPLGHALLDQNTLVKDCQSMRPFLTFSVPGAGLDELKDKTFDSVNWQALTARYSQETDPNQRDVNRQVLGLEASKMGARAINDAFSTFDLLAQGSTPDGALQVQHYGGVYLGAEMIRVGDAIRVANPAQELSASDQTAMAVPLDANLVMHVTEIQVITPTTATNIAPGGDAHATLRFKGNLYRTVRYFLAQGPPQNSVPAEQLGPAFVEELTTRSTIEMDRTVRWTWVLVAAQVVRVEQDVQGRFYVTEKLMSVIDPARFQTWVQRGLLEEAPAYLNNRSHSGGGAYAGRKPGRKAMLGDAVNVEFRVPMGMIEN</sequence>
<evidence type="ECO:0000259" key="3">
    <source>
        <dbReference type="Pfam" id="PF16761"/>
    </source>
</evidence>
<evidence type="ECO:0000259" key="2">
    <source>
        <dbReference type="Pfam" id="PF10383"/>
    </source>
</evidence>
<feature type="compositionally biased region" description="Low complexity" evidence="1">
    <location>
        <begin position="143"/>
        <end position="163"/>
    </location>
</feature>
<feature type="domain" description="Cryptic loci regulator 2 C-terminal" evidence="2">
    <location>
        <begin position="338"/>
        <end position="480"/>
    </location>
</feature>
<dbReference type="Pfam" id="PF16761">
    <property type="entry name" value="Clr2_transil"/>
    <property type="match status" value="1"/>
</dbReference>
<dbReference type="InterPro" id="IPR031915">
    <property type="entry name" value="Clr2_N"/>
</dbReference>
<evidence type="ECO:0000256" key="1">
    <source>
        <dbReference type="SAM" id="MobiDB-lite"/>
    </source>
</evidence>
<dbReference type="AlphaFoldDB" id="A0AAJ0GVG9"/>
<protein>
    <submittedName>
        <fullName evidence="4">Transcription-silencing protein Clr2-domain-containing protein</fullName>
    </submittedName>
</protein>
<gene>
    <name evidence="4" type="ORF">B0T15DRAFT_431919</name>
</gene>